<dbReference type="Proteomes" id="UP000799444">
    <property type="component" value="Unassembled WGS sequence"/>
</dbReference>
<evidence type="ECO:0000313" key="2">
    <source>
        <dbReference type="EMBL" id="KAF2734871.1"/>
    </source>
</evidence>
<accession>A0A9P4R1P4</accession>
<proteinExistence type="predicted"/>
<sequence>MRASSIALSVVCGPIVCFYVAFAACFCPARLHRHTESEEKKRFERRQKMAPKPLPIRPLERSLTLPMPSPVIDEKMAVLSPESRRGKSLHQTQSRLMRLPLELREMIWKAVVGDSTMHMILKENKLGHLRCKAPSAIECPLGFNGRTFSRECCWGNVDSANIWAPTSGIKEPTDGDIVPLLRSCRQIYSEAVNFLYTTNTFSFSDLDCLRYFSMTLLPHRFSLVQSLDLEWCMAWPIYDPVAQQLLLNNPALYPPNDEATWEETWRIIASMSNLKFIRASLLYFDGFRDPTCEEKMLAPLRKVTAPSKFEVHVSWHGEEIRGAPFQLIRPVERGEDSSDDEDWDV</sequence>
<dbReference type="OrthoDB" id="4757095at2759"/>
<organism evidence="2 3">
    <name type="scientific">Polyplosphaeria fusca</name>
    <dbReference type="NCBI Taxonomy" id="682080"/>
    <lineage>
        <taxon>Eukaryota</taxon>
        <taxon>Fungi</taxon>
        <taxon>Dikarya</taxon>
        <taxon>Ascomycota</taxon>
        <taxon>Pezizomycotina</taxon>
        <taxon>Dothideomycetes</taxon>
        <taxon>Pleosporomycetidae</taxon>
        <taxon>Pleosporales</taxon>
        <taxon>Tetraplosphaeriaceae</taxon>
        <taxon>Polyplosphaeria</taxon>
    </lineage>
</organism>
<dbReference type="Pfam" id="PF24864">
    <property type="entry name" value="DUF7730"/>
    <property type="match status" value="1"/>
</dbReference>
<dbReference type="InterPro" id="IPR056632">
    <property type="entry name" value="DUF7730"/>
</dbReference>
<dbReference type="EMBL" id="ML996142">
    <property type="protein sequence ID" value="KAF2734871.1"/>
    <property type="molecule type" value="Genomic_DNA"/>
</dbReference>
<dbReference type="PANTHER" id="PTHR38790:SF9">
    <property type="entry name" value="F-BOX DOMAIN-CONTAINING PROTEIN"/>
    <property type="match status" value="1"/>
</dbReference>
<keyword evidence="3" id="KW-1185">Reference proteome</keyword>
<evidence type="ECO:0000259" key="1">
    <source>
        <dbReference type="Pfam" id="PF24864"/>
    </source>
</evidence>
<comment type="caution">
    <text evidence="2">The sequence shown here is derived from an EMBL/GenBank/DDBJ whole genome shotgun (WGS) entry which is preliminary data.</text>
</comment>
<protein>
    <recommendedName>
        <fullName evidence="1">DUF7730 domain-containing protein</fullName>
    </recommendedName>
</protein>
<reference evidence="2" key="1">
    <citation type="journal article" date="2020" name="Stud. Mycol.">
        <title>101 Dothideomycetes genomes: a test case for predicting lifestyles and emergence of pathogens.</title>
        <authorList>
            <person name="Haridas S."/>
            <person name="Albert R."/>
            <person name="Binder M."/>
            <person name="Bloem J."/>
            <person name="Labutti K."/>
            <person name="Salamov A."/>
            <person name="Andreopoulos B."/>
            <person name="Baker S."/>
            <person name="Barry K."/>
            <person name="Bills G."/>
            <person name="Bluhm B."/>
            <person name="Cannon C."/>
            <person name="Castanera R."/>
            <person name="Culley D."/>
            <person name="Daum C."/>
            <person name="Ezra D."/>
            <person name="Gonzalez J."/>
            <person name="Henrissat B."/>
            <person name="Kuo A."/>
            <person name="Liang C."/>
            <person name="Lipzen A."/>
            <person name="Lutzoni F."/>
            <person name="Magnuson J."/>
            <person name="Mondo S."/>
            <person name="Nolan M."/>
            <person name="Ohm R."/>
            <person name="Pangilinan J."/>
            <person name="Park H.-J."/>
            <person name="Ramirez L."/>
            <person name="Alfaro M."/>
            <person name="Sun H."/>
            <person name="Tritt A."/>
            <person name="Yoshinaga Y."/>
            <person name="Zwiers L.-H."/>
            <person name="Turgeon B."/>
            <person name="Goodwin S."/>
            <person name="Spatafora J."/>
            <person name="Crous P."/>
            <person name="Grigoriev I."/>
        </authorList>
    </citation>
    <scope>NUCLEOTIDE SEQUENCE</scope>
    <source>
        <strain evidence="2">CBS 125425</strain>
    </source>
</reference>
<dbReference type="PANTHER" id="PTHR38790">
    <property type="entry name" value="2EXR DOMAIN-CONTAINING PROTEIN-RELATED"/>
    <property type="match status" value="1"/>
</dbReference>
<dbReference type="PROSITE" id="PS51257">
    <property type="entry name" value="PROKAR_LIPOPROTEIN"/>
    <property type="match status" value="1"/>
</dbReference>
<evidence type="ECO:0000313" key="3">
    <source>
        <dbReference type="Proteomes" id="UP000799444"/>
    </source>
</evidence>
<feature type="domain" description="DUF7730" evidence="1">
    <location>
        <begin position="90"/>
        <end position="316"/>
    </location>
</feature>
<name>A0A9P4R1P4_9PLEO</name>
<gene>
    <name evidence="2" type="ORF">EJ04DRAFT_465836</name>
</gene>
<dbReference type="AlphaFoldDB" id="A0A9P4R1P4"/>